<reference evidence="3" key="3">
    <citation type="submission" date="2025-09" db="UniProtKB">
        <authorList>
            <consortium name="Ensembl"/>
        </authorList>
    </citation>
    <scope>IDENTIFICATION</scope>
</reference>
<keyword evidence="4" id="KW-1185">Reference proteome</keyword>
<dbReference type="Ensembl" id="ENSPSNT00000034108.1">
    <property type="protein sequence ID" value="ENSPSNP00000030401.1"/>
    <property type="gene ID" value="ENSPSNG00000021964.1"/>
</dbReference>
<organism evidence="3 4">
    <name type="scientific">Phocoena sinus</name>
    <name type="common">Vaquita</name>
    <dbReference type="NCBI Taxonomy" id="42100"/>
    <lineage>
        <taxon>Eukaryota</taxon>
        <taxon>Metazoa</taxon>
        <taxon>Chordata</taxon>
        <taxon>Craniata</taxon>
        <taxon>Vertebrata</taxon>
        <taxon>Euteleostomi</taxon>
        <taxon>Mammalia</taxon>
        <taxon>Eutheria</taxon>
        <taxon>Laurasiatheria</taxon>
        <taxon>Artiodactyla</taxon>
        <taxon>Whippomorpha</taxon>
        <taxon>Cetacea</taxon>
        <taxon>Odontoceti</taxon>
        <taxon>Phocoenidae</taxon>
        <taxon>Phocoena</taxon>
    </lineage>
</organism>
<reference evidence="3" key="1">
    <citation type="submission" date="2019-08" db="EMBL/GenBank/DDBJ databases">
        <title>Phocoena sinus (Vaquita) genome, mPhoSin1, primary haplotype.</title>
        <authorList>
            <person name="Morin P."/>
            <person name="Mountcastle J."/>
            <person name="Fungtammasan C."/>
            <person name="Rhie A."/>
            <person name="Rojas-Bracho L."/>
            <person name="Smith C.R."/>
            <person name="Taylor B.L."/>
            <person name="Gulland F.M.D."/>
            <person name="Musser W."/>
            <person name="Houck M."/>
            <person name="Haase B."/>
            <person name="Paez S."/>
            <person name="Howe K."/>
            <person name="Torrance J."/>
            <person name="Formenti G."/>
            <person name="Phillippy A."/>
            <person name="Ryder O."/>
            <person name="Jarvis E.D."/>
            <person name="Fedrigo O."/>
        </authorList>
    </citation>
    <scope>NUCLEOTIDE SEQUENCE [LARGE SCALE GENOMIC DNA]</scope>
</reference>
<accession>A0A8C9EDB9</accession>
<evidence type="ECO:0000313" key="3">
    <source>
        <dbReference type="Ensembl" id="ENSPSNP00000030401.1"/>
    </source>
</evidence>
<dbReference type="GO" id="GO:0005739">
    <property type="term" value="C:mitochondrion"/>
    <property type="evidence" value="ECO:0007669"/>
    <property type="project" value="TreeGrafter"/>
</dbReference>
<dbReference type="GO" id="GO:0045454">
    <property type="term" value="P:cell redox homeostasis"/>
    <property type="evidence" value="ECO:0007669"/>
    <property type="project" value="TreeGrafter"/>
</dbReference>
<dbReference type="Proteomes" id="UP000694554">
    <property type="component" value="Chromosome 7"/>
</dbReference>
<dbReference type="AlphaFoldDB" id="A0A8C9EDB9"/>
<dbReference type="SUPFAM" id="SSF52833">
    <property type="entry name" value="Thioredoxin-like"/>
    <property type="match status" value="1"/>
</dbReference>
<dbReference type="InterPro" id="IPR036249">
    <property type="entry name" value="Thioredoxin-like_sf"/>
</dbReference>
<dbReference type="CDD" id="cd02947">
    <property type="entry name" value="TRX_family"/>
    <property type="match status" value="1"/>
</dbReference>
<evidence type="ECO:0000259" key="2">
    <source>
        <dbReference type="Pfam" id="PF00085"/>
    </source>
</evidence>
<sequence>VVAKQHGKVVMAKPDTDDHTDLAMEYEVSAVPTMPNGNVVDKFVGIKDEDQLEAFLKKLTV</sequence>
<evidence type="ECO:0000256" key="1">
    <source>
        <dbReference type="ARBA" id="ARBA00008987"/>
    </source>
</evidence>
<comment type="similarity">
    <text evidence="1">Belongs to the thioredoxin family.</text>
</comment>
<dbReference type="PANTHER" id="PTHR43601">
    <property type="entry name" value="THIOREDOXIN, MITOCHONDRIAL"/>
    <property type="match status" value="1"/>
</dbReference>
<dbReference type="Gene3D" id="3.40.30.10">
    <property type="entry name" value="Glutaredoxin"/>
    <property type="match status" value="1"/>
</dbReference>
<reference evidence="3" key="2">
    <citation type="submission" date="2025-08" db="UniProtKB">
        <authorList>
            <consortium name="Ensembl"/>
        </authorList>
    </citation>
    <scope>IDENTIFICATION</scope>
</reference>
<dbReference type="Pfam" id="PF00085">
    <property type="entry name" value="Thioredoxin"/>
    <property type="match status" value="1"/>
</dbReference>
<dbReference type="GeneTree" id="ENSGT00530000064086"/>
<evidence type="ECO:0000313" key="4">
    <source>
        <dbReference type="Proteomes" id="UP000694554"/>
    </source>
</evidence>
<proteinExistence type="inferred from homology"/>
<protein>
    <recommendedName>
        <fullName evidence="2">Thioredoxin domain-containing protein</fullName>
    </recommendedName>
</protein>
<name>A0A8C9EDB9_PHOSS</name>
<feature type="domain" description="Thioredoxin" evidence="2">
    <location>
        <begin position="4"/>
        <end position="58"/>
    </location>
</feature>
<dbReference type="PANTHER" id="PTHR43601:SF3">
    <property type="entry name" value="THIOREDOXIN, MITOCHONDRIAL"/>
    <property type="match status" value="1"/>
</dbReference>
<dbReference type="InterPro" id="IPR013766">
    <property type="entry name" value="Thioredoxin_domain"/>
</dbReference>